<reference evidence="5 6" key="1">
    <citation type="submission" date="2023-06" db="EMBL/GenBank/DDBJ databases">
        <title>Genome sequence of Methancorpusculaceae sp. Cs1.</title>
        <authorList>
            <person name="Protasov E."/>
            <person name="Platt K."/>
            <person name="Poehlein A."/>
            <person name="Daniel R."/>
            <person name="Brune A."/>
        </authorList>
    </citation>
    <scope>NUCLEOTIDE SEQUENCE [LARGE SCALE GENOMIC DNA]</scope>
    <source>
        <strain evidence="5 6">Cs1</strain>
    </source>
</reference>
<proteinExistence type="predicted"/>
<dbReference type="Gene3D" id="2.160.20.110">
    <property type="match status" value="1"/>
</dbReference>
<keyword evidence="6" id="KW-1185">Reference proteome</keyword>
<evidence type="ECO:0000256" key="3">
    <source>
        <dbReference type="SAM" id="Phobius"/>
    </source>
</evidence>
<keyword evidence="3" id="KW-1133">Transmembrane helix</keyword>
<keyword evidence="3" id="KW-0812">Transmembrane</keyword>
<dbReference type="Pfam" id="PF07581">
    <property type="entry name" value="Glug"/>
    <property type="match status" value="3"/>
</dbReference>
<dbReference type="InterPro" id="IPR042229">
    <property type="entry name" value="Listeria/Bacterioides_rpt_sf"/>
</dbReference>
<evidence type="ECO:0000313" key="5">
    <source>
        <dbReference type="EMBL" id="MDV0442857.1"/>
    </source>
</evidence>
<dbReference type="SUPFAM" id="SSF49299">
    <property type="entry name" value="PKD domain"/>
    <property type="match status" value="1"/>
</dbReference>
<dbReference type="InterPro" id="IPR013378">
    <property type="entry name" value="InlB-like_B-rpt"/>
</dbReference>
<dbReference type="InterPro" id="IPR011493">
    <property type="entry name" value="GLUG"/>
</dbReference>
<comment type="caution">
    <text evidence="5">The sequence shown here is derived from an EMBL/GenBank/DDBJ whole genome shotgun (WGS) entry which is preliminary data.</text>
</comment>
<dbReference type="InterPro" id="IPR035986">
    <property type="entry name" value="PKD_dom_sf"/>
</dbReference>
<keyword evidence="3" id="KW-0472">Membrane</keyword>
<comment type="subcellular location">
    <subcellularLocation>
        <location evidence="1">Cell envelope</location>
    </subcellularLocation>
</comment>
<dbReference type="PROSITE" id="PS50093">
    <property type="entry name" value="PKD"/>
    <property type="match status" value="1"/>
</dbReference>
<dbReference type="AlphaFoldDB" id="A0AAE4MF98"/>
<evidence type="ECO:0000256" key="1">
    <source>
        <dbReference type="ARBA" id="ARBA00004196"/>
    </source>
</evidence>
<dbReference type="Proteomes" id="UP001283212">
    <property type="component" value="Unassembled WGS sequence"/>
</dbReference>
<protein>
    <recommendedName>
        <fullName evidence="4">PKD domain-containing protein</fullName>
    </recommendedName>
</protein>
<dbReference type="Gene3D" id="2.60.40.4270">
    <property type="entry name" value="Listeria-Bacteroides repeat domain"/>
    <property type="match status" value="1"/>
</dbReference>
<gene>
    <name evidence="5" type="ORF">McpCs1_02090</name>
</gene>
<dbReference type="Pfam" id="PF09479">
    <property type="entry name" value="Flg_new"/>
    <property type="match status" value="1"/>
</dbReference>
<dbReference type="Gene3D" id="2.60.40.10">
    <property type="entry name" value="Immunoglobulins"/>
    <property type="match status" value="1"/>
</dbReference>
<dbReference type="SMART" id="SM00089">
    <property type="entry name" value="PKD"/>
    <property type="match status" value="1"/>
</dbReference>
<feature type="region of interest" description="Disordered" evidence="2">
    <location>
        <begin position="683"/>
        <end position="703"/>
    </location>
</feature>
<evidence type="ECO:0000259" key="4">
    <source>
        <dbReference type="PROSITE" id="PS50093"/>
    </source>
</evidence>
<name>A0AAE4MF98_9EURY</name>
<dbReference type="NCBIfam" id="TIGR02543">
    <property type="entry name" value="List_Bact_rpt"/>
    <property type="match status" value="1"/>
</dbReference>
<feature type="domain" description="PKD" evidence="4">
    <location>
        <begin position="528"/>
        <end position="586"/>
    </location>
</feature>
<evidence type="ECO:0000313" key="6">
    <source>
        <dbReference type="Proteomes" id="UP001283212"/>
    </source>
</evidence>
<accession>A0AAE4MF98</accession>
<evidence type="ECO:0000256" key="2">
    <source>
        <dbReference type="SAM" id="MobiDB-lite"/>
    </source>
</evidence>
<feature type="transmembrane region" description="Helical" evidence="3">
    <location>
        <begin position="54"/>
        <end position="74"/>
    </location>
</feature>
<dbReference type="InterPro" id="IPR000601">
    <property type="entry name" value="PKD_dom"/>
</dbReference>
<dbReference type="InterPro" id="IPR022409">
    <property type="entry name" value="PKD/Chitinase_dom"/>
</dbReference>
<dbReference type="InterPro" id="IPR013783">
    <property type="entry name" value="Ig-like_fold"/>
</dbReference>
<dbReference type="Pfam" id="PF00801">
    <property type="entry name" value="PKD"/>
    <property type="match status" value="1"/>
</dbReference>
<organism evidence="5 6">
    <name type="scientific">Methanorbis rubei</name>
    <dbReference type="NCBI Taxonomy" id="3028300"/>
    <lineage>
        <taxon>Archaea</taxon>
        <taxon>Methanobacteriati</taxon>
        <taxon>Methanobacteriota</taxon>
        <taxon>Stenosarchaea group</taxon>
        <taxon>Methanomicrobia</taxon>
        <taxon>Methanomicrobiales</taxon>
        <taxon>Methanocorpusculaceae</taxon>
        <taxon>Methanorbis</taxon>
    </lineage>
</organism>
<dbReference type="EMBL" id="JAWDKB010000001">
    <property type="protein sequence ID" value="MDV0442857.1"/>
    <property type="molecule type" value="Genomic_DNA"/>
</dbReference>
<sequence length="744" mass="78602">MLLRIYGKKTPNNRVGALAHGCVPVSLVPNESSGTNLKRVAVMPLNRRCGVNRLWLATAVFLLMCVLMAGTVSAEDNWNNHINATWYSDNGGINPADNTYYIYNAESLAAFAKSVTVDGNTYQGMTIKLMRDIDLGEYYWTPIGTESINFKGTFDGNGKNISYMNIDISGNSDSSVGFFGYVAGGTIKDLHLKNAIVNQNTTVSKYTLCVGGIVGHIGKGKIINCSIDGSVAAHPNVAPTWLVIGGVAGQVESSNIANSYSASDIIANYGGRDTFYAGGIAGHVSTESRIDSCYSTGNVRTNSQSSYIEGAGGVVGALDGSISNSYATGDVSAIIFSSTYTGAGGVVGFGNSDSSITNCYATGNVSTSGSSTYLCAGGVVGLTFHSITNSVAFNQQVSISSGSFIGRVAGYGSVVDSYGWSNVTGKIGDDISGFFIEGGKNGTNASSETLWDNITFFRSTFTDFDTNWKMSTKETYRLPILIWQSSAPDFDASYLDNNKPEPITVEIEGPVNPQLGVAAQYSATPNIPDAAYEWKVDDTTLPNTGREITYTFTSAGTYRISVTATVGTTTASAQKLVTVSAPPVPTPQPSIPSEDSNTDYSYRVLFDSEGGSFVPPATDLSSGDRIAQPMSPTKDGYTFAGWYKNEAGTIPWTFNEDAVPGDITLYAKWIPIESTTVMTTAATEAATPQPTTVSETASATREATALPTTMPTDISPTLTKASTPVFGILTGLLTAGVLIRRRLS</sequence>